<dbReference type="GeneID" id="91098286"/>
<accession>A0AAX4K6A6</accession>
<feature type="compositionally biased region" description="Basic and acidic residues" evidence="2">
    <location>
        <begin position="426"/>
        <end position="444"/>
    </location>
</feature>
<feature type="region of interest" description="Disordered" evidence="2">
    <location>
        <begin position="915"/>
        <end position="970"/>
    </location>
</feature>
<feature type="region of interest" description="Disordered" evidence="2">
    <location>
        <begin position="1"/>
        <end position="21"/>
    </location>
</feature>
<sequence>MAPSIFSRQSGPIVPPQHSQAHVQDIISGNTQKNNISSTMTNRQKLKSISSFFSNNNNQNSKSDESHVIPYKQPEFNSSSPSRINISHSPIYDGLPLVKNGSTLSLPLNKSPSPNCLISESRKQQEQQILKVEILQKQNQENSSENRISYTSHNLQAQISREIPTLASAIHIYDSSSNATSSTSTNNSRNPSITQNNGNSHNGIHPLYHLNTNSSSSTSLLGSYVQINEIIPQQIINVNSNSIGLNEKTRGRSNSKSLFGSNNNNQNDEEGQGHGGTVTKRRMSRRLSLDNIVPKITGSLRKRERSSSRSGSIVDQGNGNGEGKRWSLFNNNNNNKDDDKPTVQSSMKPSTAVHQQQPLGNRNLNSMAMPVSRNWRNKFTVNSKLSQNHLNSSYLHKSADHHHNNNNNNSNNAGGNNSMPTTSRIEAARQARDRSRMESYENREKYDERTIKRIPVRGINMRDPSLISSTNTNTNTITTEGLPDKSLREEQSMLNMNMNMNLNSSLIGQTKERERESNATRLSFVRRPSSIASSFDPAATPKSTASIPIANTTGNTKTISFIPTGPPSANTVNGLAESKSMTSLAATAYDSPSPLPRPLPTNVNVTHTPLMTESLLNRLNLPTNVTQKREEELLFSPAQDDRSILDPARSPYPIPDASPLVPLNVASGSGIQYQNMPLPPPPINQNNINGLTESTRFRNSIQRHSFTLQSQDQDSSTVKPEKNCDSMDLSSLNRSLDEIASEIPNKSSSLISAESSSMKAEGFIANDIIAQPSYSGTFGDPATLSEESTGMMSTSASRQFEEGKMAQSISTKTLLPRSKSKSHTDLSSYSSSKNLNMVDQLEATQGEGWWSIDKKLNQRMSTLTLRLNQSINSNQSYSQSSILPYKSTFQDNDNSNDEMDILINDRSSNEDMEIMRSPTLNRLTEKDKLKTRSSLDLRSSFNSKSDSSNFASENVVQKSNNTPTAYGQNARPSLMAGSIWSKDQSHTLSSPTGKRTEETPNKEKRPEKIPLPPSEQKDNIPQNKTLLKNTFISNKISPDIARRASFLSLHNKFNISQLPTPAFTQNTLQSEINSSSSLNGSPSRSISRQTQRTLTTSTLSIISNSTAPTSNQSQSSQQSDDENEEDQSRLDVKRSDSGKVEAMRLDYEAKILHLKSRHQLEIDAVLNSLQKYKNENQSLRDDNMRLNQLNNVIQIENQNLKEKVRILCSSLQQIEIGSSSSAINLNKYTHNGGIDDNAVNNYNSTEMSMRRSDSVVSSLLPELINHNHNNIQGTSSRRNSSYEDDIDEFGRKPLPKLPLNNHDENPLTSQSISNLELRNKGIMKALSKNRRSSNNFLNNNINIINNNGSIDDAMEKRIISGNSIMSNQSNILYDDELSSREEDEHVQEEGWTLRLKEMDERYLDDM</sequence>
<keyword evidence="4" id="KW-1185">Reference proteome</keyword>
<feature type="compositionally biased region" description="Polar residues" evidence="2">
    <location>
        <begin position="706"/>
        <end position="718"/>
    </location>
</feature>
<feature type="coiled-coil region" evidence="1">
    <location>
        <begin position="1155"/>
        <end position="1203"/>
    </location>
</feature>
<feature type="compositionally biased region" description="Polar residues" evidence="2">
    <location>
        <begin position="1"/>
        <end position="10"/>
    </location>
</feature>
<dbReference type="Proteomes" id="UP001355207">
    <property type="component" value="Chromosome 11"/>
</dbReference>
<feature type="compositionally biased region" description="Low complexity" evidence="2">
    <location>
        <begin position="939"/>
        <end position="952"/>
    </location>
</feature>
<feature type="region of interest" description="Disordered" evidence="2">
    <location>
        <begin position="176"/>
        <end position="208"/>
    </location>
</feature>
<feature type="compositionally biased region" description="Basic and acidic residues" evidence="2">
    <location>
        <begin position="1126"/>
        <end position="1137"/>
    </location>
</feature>
<dbReference type="RefSeq" id="XP_066079421.1">
    <property type="nucleotide sequence ID" value="XM_066223324.1"/>
</dbReference>
<feature type="region of interest" description="Disordered" evidence="2">
    <location>
        <begin position="706"/>
        <end position="725"/>
    </location>
</feature>
<evidence type="ECO:0000313" key="3">
    <source>
        <dbReference type="EMBL" id="WWC92659.1"/>
    </source>
</evidence>
<feature type="compositionally biased region" description="Polar residues" evidence="2">
    <location>
        <begin position="342"/>
        <end position="366"/>
    </location>
</feature>
<protein>
    <submittedName>
        <fullName evidence="3">Uncharacterized protein</fullName>
    </submittedName>
</protein>
<evidence type="ECO:0000256" key="1">
    <source>
        <dbReference type="SAM" id="Coils"/>
    </source>
</evidence>
<feature type="region of interest" description="Disordered" evidence="2">
    <location>
        <begin position="462"/>
        <end position="481"/>
    </location>
</feature>
<dbReference type="EMBL" id="CP144108">
    <property type="protein sequence ID" value="WWC92659.1"/>
    <property type="molecule type" value="Genomic_DNA"/>
</dbReference>
<feature type="compositionally biased region" description="Low complexity" evidence="2">
    <location>
        <begin position="405"/>
        <end position="418"/>
    </location>
</feature>
<evidence type="ECO:0000313" key="4">
    <source>
        <dbReference type="Proteomes" id="UP001355207"/>
    </source>
</evidence>
<evidence type="ECO:0000256" key="2">
    <source>
        <dbReference type="SAM" id="MobiDB-lite"/>
    </source>
</evidence>
<feature type="compositionally biased region" description="Polar residues" evidence="2">
    <location>
        <begin position="954"/>
        <end position="970"/>
    </location>
</feature>
<feature type="compositionally biased region" description="Low complexity" evidence="2">
    <location>
        <begin position="1070"/>
        <end position="1118"/>
    </location>
</feature>
<feature type="region of interest" description="Disordered" evidence="2">
    <location>
        <begin position="247"/>
        <end position="366"/>
    </location>
</feature>
<feature type="compositionally biased region" description="Basic and acidic residues" evidence="2">
    <location>
        <begin position="994"/>
        <end position="1008"/>
    </location>
</feature>
<feature type="compositionally biased region" description="Polar residues" evidence="2">
    <location>
        <begin position="541"/>
        <end position="551"/>
    </location>
</feature>
<feature type="compositionally biased region" description="Low complexity" evidence="2">
    <location>
        <begin position="176"/>
        <end position="194"/>
    </location>
</feature>
<reference evidence="3 4" key="1">
    <citation type="submission" date="2024-01" db="EMBL/GenBank/DDBJ databases">
        <title>Comparative genomics of Cryptococcus and Kwoniella reveals pathogenesis evolution and contrasting modes of karyotype evolution via chromosome fusion or intercentromeric recombination.</title>
        <authorList>
            <person name="Coelho M.A."/>
            <person name="David-Palma M."/>
            <person name="Shea T."/>
            <person name="Bowers K."/>
            <person name="McGinley-Smith S."/>
            <person name="Mohammad A.W."/>
            <person name="Gnirke A."/>
            <person name="Yurkov A.M."/>
            <person name="Nowrousian M."/>
            <person name="Sun S."/>
            <person name="Cuomo C.A."/>
            <person name="Heitman J."/>
        </authorList>
    </citation>
    <scope>NUCLEOTIDE SEQUENCE [LARGE SCALE GENOMIC DNA]</scope>
    <source>
        <strain evidence="3 4">CBS 6074</strain>
    </source>
</reference>
<feature type="compositionally biased region" description="Basic and acidic residues" evidence="2">
    <location>
        <begin position="923"/>
        <end position="935"/>
    </location>
</feature>
<feature type="compositionally biased region" description="Low complexity" evidence="2">
    <location>
        <begin position="467"/>
        <end position="479"/>
    </location>
</feature>
<feature type="region of interest" description="Disordered" evidence="2">
    <location>
        <begin position="532"/>
        <end position="551"/>
    </location>
</feature>
<feature type="compositionally biased region" description="Polar residues" evidence="2">
    <location>
        <begin position="1267"/>
        <end position="1279"/>
    </location>
</feature>
<feature type="region of interest" description="Disordered" evidence="2">
    <location>
        <begin position="1267"/>
        <end position="1308"/>
    </location>
</feature>
<keyword evidence="1" id="KW-0175">Coiled coil</keyword>
<feature type="region of interest" description="Disordered" evidence="2">
    <location>
        <begin position="397"/>
        <end position="444"/>
    </location>
</feature>
<organism evidence="3 4">
    <name type="scientific">Kwoniella dendrophila CBS 6074</name>
    <dbReference type="NCBI Taxonomy" id="1295534"/>
    <lineage>
        <taxon>Eukaryota</taxon>
        <taxon>Fungi</taxon>
        <taxon>Dikarya</taxon>
        <taxon>Basidiomycota</taxon>
        <taxon>Agaricomycotina</taxon>
        <taxon>Tremellomycetes</taxon>
        <taxon>Tremellales</taxon>
        <taxon>Cryptococcaceae</taxon>
        <taxon>Kwoniella</taxon>
    </lineage>
</organism>
<feature type="region of interest" description="Disordered" evidence="2">
    <location>
        <begin position="982"/>
        <end position="1023"/>
    </location>
</feature>
<feature type="region of interest" description="Disordered" evidence="2">
    <location>
        <begin position="1070"/>
        <end position="1137"/>
    </location>
</feature>
<gene>
    <name evidence="3" type="ORF">L201_007618</name>
</gene>
<name>A0AAX4K6A6_9TREE</name>
<proteinExistence type="predicted"/>